<dbReference type="STRING" id="946122.A0A0C2SSP9"/>
<evidence type="ECO:0000313" key="5">
    <source>
        <dbReference type="EMBL" id="KIL57009.1"/>
    </source>
</evidence>
<feature type="repeat" description="WD" evidence="3">
    <location>
        <begin position="1027"/>
        <end position="1059"/>
    </location>
</feature>
<evidence type="ECO:0000313" key="6">
    <source>
        <dbReference type="Proteomes" id="UP000054549"/>
    </source>
</evidence>
<dbReference type="EMBL" id="KN818387">
    <property type="protein sequence ID" value="KIL57009.1"/>
    <property type="molecule type" value="Genomic_DNA"/>
</dbReference>
<dbReference type="InterPro" id="IPR007111">
    <property type="entry name" value="NACHT_NTPase"/>
</dbReference>
<dbReference type="InterPro" id="IPR036322">
    <property type="entry name" value="WD40_repeat_dom_sf"/>
</dbReference>
<protein>
    <recommendedName>
        <fullName evidence="4">NACHT domain-containing protein</fullName>
    </recommendedName>
</protein>
<feature type="domain" description="NACHT" evidence="4">
    <location>
        <begin position="91"/>
        <end position="238"/>
    </location>
</feature>
<dbReference type="SMART" id="SM00320">
    <property type="entry name" value="WD40"/>
    <property type="match status" value="10"/>
</dbReference>
<dbReference type="InterPro" id="IPR056884">
    <property type="entry name" value="NPHP3-like_N"/>
</dbReference>
<evidence type="ECO:0000259" key="4">
    <source>
        <dbReference type="PROSITE" id="PS50837"/>
    </source>
</evidence>
<organism evidence="5 6">
    <name type="scientific">Amanita muscaria (strain Koide BX008)</name>
    <dbReference type="NCBI Taxonomy" id="946122"/>
    <lineage>
        <taxon>Eukaryota</taxon>
        <taxon>Fungi</taxon>
        <taxon>Dikarya</taxon>
        <taxon>Basidiomycota</taxon>
        <taxon>Agaricomycotina</taxon>
        <taxon>Agaricomycetes</taxon>
        <taxon>Agaricomycetidae</taxon>
        <taxon>Agaricales</taxon>
        <taxon>Pluteineae</taxon>
        <taxon>Amanitaceae</taxon>
        <taxon>Amanita</taxon>
    </lineage>
</organism>
<accession>A0A0C2SSP9</accession>
<dbReference type="Pfam" id="PF24883">
    <property type="entry name" value="NPHP3_N"/>
    <property type="match status" value="1"/>
</dbReference>
<dbReference type="PROSITE" id="PS50837">
    <property type="entry name" value="NACHT"/>
    <property type="match status" value="1"/>
</dbReference>
<keyword evidence="2" id="KW-0677">Repeat</keyword>
<gene>
    <name evidence="5" type="ORF">M378DRAFT_172205</name>
</gene>
<dbReference type="PROSITE" id="PS50294">
    <property type="entry name" value="WD_REPEATS_REGION"/>
    <property type="match status" value="1"/>
</dbReference>
<dbReference type="InParanoid" id="A0A0C2SSP9"/>
<dbReference type="PANTHER" id="PTHR44019:SF8">
    <property type="entry name" value="POC1 CENTRIOLAR PROTEIN HOMOLOG"/>
    <property type="match status" value="1"/>
</dbReference>
<feature type="repeat" description="WD" evidence="3">
    <location>
        <begin position="726"/>
        <end position="767"/>
    </location>
</feature>
<evidence type="ECO:0000256" key="2">
    <source>
        <dbReference type="ARBA" id="ARBA00022737"/>
    </source>
</evidence>
<dbReference type="InterPro" id="IPR015943">
    <property type="entry name" value="WD40/YVTN_repeat-like_dom_sf"/>
</dbReference>
<dbReference type="PANTHER" id="PTHR44019">
    <property type="entry name" value="WD REPEAT-CONTAINING PROTEIN 55"/>
    <property type="match status" value="1"/>
</dbReference>
<dbReference type="InterPro" id="IPR027417">
    <property type="entry name" value="P-loop_NTPase"/>
</dbReference>
<dbReference type="SUPFAM" id="SSF50978">
    <property type="entry name" value="WD40 repeat-like"/>
    <property type="match status" value="3"/>
</dbReference>
<dbReference type="AlphaFoldDB" id="A0A0C2SSP9"/>
<reference evidence="5 6" key="1">
    <citation type="submission" date="2014-04" db="EMBL/GenBank/DDBJ databases">
        <title>Evolutionary Origins and Diversification of the Mycorrhizal Mutualists.</title>
        <authorList>
            <consortium name="DOE Joint Genome Institute"/>
            <consortium name="Mycorrhizal Genomics Consortium"/>
            <person name="Kohler A."/>
            <person name="Kuo A."/>
            <person name="Nagy L.G."/>
            <person name="Floudas D."/>
            <person name="Copeland A."/>
            <person name="Barry K.W."/>
            <person name="Cichocki N."/>
            <person name="Veneault-Fourrey C."/>
            <person name="LaButti K."/>
            <person name="Lindquist E.A."/>
            <person name="Lipzen A."/>
            <person name="Lundell T."/>
            <person name="Morin E."/>
            <person name="Murat C."/>
            <person name="Riley R."/>
            <person name="Ohm R."/>
            <person name="Sun H."/>
            <person name="Tunlid A."/>
            <person name="Henrissat B."/>
            <person name="Grigoriev I.V."/>
            <person name="Hibbett D.S."/>
            <person name="Martin F."/>
        </authorList>
    </citation>
    <scope>NUCLEOTIDE SEQUENCE [LARGE SCALE GENOMIC DNA]</scope>
    <source>
        <strain evidence="5 6">Koide BX008</strain>
    </source>
</reference>
<dbReference type="InterPro" id="IPR050505">
    <property type="entry name" value="WDR55/POC1"/>
</dbReference>
<keyword evidence="1 3" id="KW-0853">WD repeat</keyword>
<dbReference type="Pfam" id="PF00400">
    <property type="entry name" value="WD40"/>
    <property type="match status" value="3"/>
</dbReference>
<name>A0A0C2SSP9_AMAMK</name>
<feature type="repeat" description="WD" evidence="3">
    <location>
        <begin position="944"/>
        <end position="970"/>
    </location>
</feature>
<dbReference type="HOGENOM" id="CLU_000288_6_19_1"/>
<dbReference type="Gene3D" id="2.130.10.10">
    <property type="entry name" value="YVTN repeat-like/Quinoprotein amine dehydrogenase"/>
    <property type="match status" value="3"/>
</dbReference>
<dbReference type="Proteomes" id="UP000054549">
    <property type="component" value="Unassembled WGS sequence"/>
</dbReference>
<dbReference type="PROSITE" id="PS50082">
    <property type="entry name" value="WD_REPEATS_2"/>
    <property type="match status" value="3"/>
</dbReference>
<keyword evidence="6" id="KW-1185">Reference proteome</keyword>
<dbReference type="InterPro" id="IPR001680">
    <property type="entry name" value="WD40_rpt"/>
</dbReference>
<dbReference type="SUPFAM" id="SSF52540">
    <property type="entry name" value="P-loop containing nucleoside triphosphate hydrolases"/>
    <property type="match status" value="1"/>
</dbReference>
<sequence length="1270" mass="140347">MPVIQGGSNFTIGGDARLYEIHGNAEINHFTDSNELKKIQSIVNSRLPRAQASLKDYETRKKSGPCFPGTREALLREMMDWATEPGESESRMYVLSGLAGIGKSTVIYTLATQADERGLLGASFFFSRDYDDRNNAKGFFTTIAYQLCACNEMFAKAIGDVLLTERGFAATTQDPREQLKVLILEPLQSIVQSCSRQTLIVVDALDECDEEDAYSILTGLSQLVQDLPSFKVILSTRPQPYLDQFLSSQGGHKFFHLQDIENKVVDGDIRLYLDHNLSMEQVQRRFPKRQWCANKEEIDSLVHAAGRLFIIASTAVLYIFDKTASNPAAQMQKLLRAFATQDHTPLKDLDHFYTIILRNIVPETCDNDDIVSRYQTVVGAIILVQRPLPVSTLSHLVDIHVEEIHAVLDKLQSVILLGADDVPRVYHKSFPDYLTDQARCKDPHLRIDERIHHTQIATRCFEIMVKHLKRNILGLGDPARFMSNEDALKEDRITDEQLLEKISQQLRYACVYWVNHLKVANIEDAVVMNGLEKFANGHMLHCFEVLSLIGKLDSAHPAIDVILKLLKSTSSDLHRLLLDALRFIGKFYKLIKLSALHTYHSALPFTPTTSLLHHRYIKEAGRNICGIEGGPEDWDVLVADLDHGEGIDVVKFSLDSALIASCSEQFENGYMRKQGKFMIWDATTGMPFPTVPGHRFAVANDFATVTSSEEKTITSHNVNGNAQRAMLTTSSKIKKLALSSESSRVVAGLSDGTVWLWESKNAGLIDNFDGFEGNVHWSRLQFSPTGQRLTYSSANGIVKLRDGISGTFVADLQCGSRHDFEFSSDGSRFASLSYDCGLTLWNSESGALIAAIRDVVGWCGLAISANGSLLATADYNNNVKLWNENCGSLDSLAQFDVQEPGFPESMAFSSDNILAIATTFGIVKLYNVKPHSFISTLKFSGSPTALTFSPDCTRLAVGTEEGRMYLWDIRGIHRLTPSKEEAGAVTALACATALTLSRDCSRLACGFEDGTIELWGTSPTKPRIASHPAHERPVRALGFGPDGRLFASGSDDGTIKLWNGKDGMLHGTLKAPSGLGSVALSNSVLVAAGDGGVTLWSLDTLSLIHTFTESSYETPTVSIAENNALIAVAHHDSVSLLDAENLRTITTFKGLDGIHTMTFLPDNLQLVAQSKDGVFLSFNLINEHIIQGPTLERLIQLPNVPLWHGVPVWYCRDKEQHYLAALFSQHKSPVPVLWIPDDLTVTKWTQGSSMIALSCEDGRVILLRLPTGHV</sequence>
<evidence type="ECO:0000256" key="3">
    <source>
        <dbReference type="PROSITE-ProRule" id="PRU00221"/>
    </source>
</evidence>
<dbReference type="OrthoDB" id="2804066at2759"/>
<evidence type="ECO:0000256" key="1">
    <source>
        <dbReference type="ARBA" id="ARBA00022574"/>
    </source>
</evidence>
<proteinExistence type="predicted"/>
<dbReference type="Gene3D" id="3.40.50.300">
    <property type="entry name" value="P-loop containing nucleotide triphosphate hydrolases"/>
    <property type="match status" value="1"/>
</dbReference>